<keyword evidence="9 15" id="KW-0067">ATP-binding</keyword>
<dbReference type="PROSITE" id="PS01047">
    <property type="entry name" value="HMA_1"/>
    <property type="match status" value="1"/>
</dbReference>
<dbReference type="SUPFAM" id="SSF56784">
    <property type="entry name" value="HAD-like"/>
    <property type="match status" value="1"/>
</dbReference>
<evidence type="ECO:0000256" key="7">
    <source>
        <dbReference type="ARBA" id="ARBA00022723"/>
    </source>
</evidence>
<gene>
    <name evidence="17" type="primary">cadA</name>
    <name evidence="17" type="ORF">H9728_06890</name>
</gene>
<comment type="catalytic activity">
    <reaction evidence="14">
        <text>Cd(2+)(in) + ATP + H2O = Cd(2+)(out) + ADP + phosphate + H(+)</text>
        <dbReference type="Rhea" id="RHEA:12132"/>
        <dbReference type="ChEBI" id="CHEBI:15377"/>
        <dbReference type="ChEBI" id="CHEBI:15378"/>
        <dbReference type="ChEBI" id="CHEBI:30616"/>
        <dbReference type="ChEBI" id="CHEBI:43474"/>
        <dbReference type="ChEBI" id="CHEBI:48775"/>
        <dbReference type="ChEBI" id="CHEBI:456216"/>
        <dbReference type="EC" id="7.2.2.21"/>
    </reaction>
</comment>
<reference evidence="17" key="1">
    <citation type="journal article" date="2021" name="PeerJ">
        <title>Extensive microbial diversity within the chicken gut microbiome revealed by metagenomics and culture.</title>
        <authorList>
            <person name="Gilroy R."/>
            <person name="Ravi A."/>
            <person name="Getino M."/>
            <person name="Pursley I."/>
            <person name="Horton D.L."/>
            <person name="Alikhan N.F."/>
            <person name="Baker D."/>
            <person name="Gharbi K."/>
            <person name="Hall N."/>
            <person name="Watson M."/>
            <person name="Adriaenssens E.M."/>
            <person name="Foster-Nyarko E."/>
            <person name="Jarju S."/>
            <person name="Secka A."/>
            <person name="Antonio M."/>
            <person name="Oren A."/>
            <person name="Chaudhuri R.R."/>
            <person name="La Ragione R."/>
            <person name="Hildebrand F."/>
            <person name="Pallen M.J."/>
        </authorList>
    </citation>
    <scope>NUCLEOTIDE SEQUENCE</scope>
    <source>
        <strain evidence="17">CHK199-9574</strain>
    </source>
</reference>
<evidence type="ECO:0000256" key="1">
    <source>
        <dbReference type="ARBA" id="ARBA00004651"/>
    </source>
</evidence>
<dbReference type="EMBL" id="DXCO01000040">
    <property type="protein sequence ID" value="HIY78756.1"/>
    <property type="molecule type" value="Genomic_DNA"/>
</dbReference>
<dbReference type="InterPro" id="IPR023214">
    <property type="entry name" value="HAD_sf"/>
</dbReference>
<accession>A0A9D1Z8B8</accession>
<organism evidence="17 18">
    <name type="scientific">Candidatus Borkfalkia excrementavium</name>
    <dbReference type="NCBI Taxonomy" id="2838505"/>
    <lineage>
        <taxon>Bacteria</taxon>
        <taxon>Bacillati</taxon>
        <taxon>Bacillota</taxon>
        <taxon>Clostridia</taxon>
        <taxon>Christensenellales</taxon>
        <taxon>Christensenellaceae</taxon>
        <taxon>Candidatus Borkfalkia</taxon>
    </lineage>
</organism>
<dbReference type="GO" id="GO:0016887">
    <property type="term" value="F:ATP hydrolysis activity"/>
    <property type="evidence" value="ECO:0007669"/>
    <property type="project" value="InterPro"/>
</dbReference>
<dbReference type="InterPro" id="IPR023298">
    <property type="entry name" value="ATPase_P-typ_TM_dom_sf"/>
</dbReference>
<feature type="transmembrane region" description="Helical" evidence="15">
    <location>
        <begin position="113"/>
        <end position="132"/>
    </location>
</feature>
<feature type="transmembrane region" description="Helical" evidence="15">
    <location>
        <begin position="313"/>
        <end position="338"/>
    </location>
</feature>
<proteinExistence type="inferred from homology"/>
<evidence type="ECO:0000256" key="12">
    <source>
        <dbReference type="ARBA" id="ARBA00023136"/>
    </source>
</evidence>
<dbReference type="PROSITE" id="PS00154">
    <property type="entry name" value="ATPASE_E1_E2"/>
    <property type="match status" value="1"/>
</dbReference>
<dbReference type="SUPFAM" id="SSF81653">
    <property type="entry name" value="Calcium ATPase, transduction domain A"/>
    <property type="match status" value="1"/>
</dbReference>
<dbReference type="InterPro" id="IPR036163">
    <property type="entry name" value="HMA_dom_sf"/>
</dbReference>
<keyword evidence="10" id="KW-1278">Translocase</keyword>
<evidence type="ECO:0000256" key="14">
    <source>
        <dbReference type="ARBA" id="ARBA00049338"/>
    </source>
</evidence>
<comment type="caution">
    <text evidence="17">The sequence shown here is derived from an EMBL/GenBank/DDBJ whole genome shotgun (WGS) entry which is preliminary data.</text>
</comment>
<dbReference type="CDD" id="cd00371">
    <property type="entry name" value="HMA"/>
    <property type="match status" value="1"/>
</dbReference>
<evidence type="ECO:0000256" key="2">
    <source>
        <dbReference type="ARBA" id="ARBA00006024"/>
    </source>
</evidence>
<dbReference type="InterPro" id="IPR001757">
    <property type="entry name" value="P_typ_ATPase"/>
</dbReference>
<keyword evidence="12 15" id="KW-0472">Membrane</keyword>
<dbReference type="InterPro" id="IPR036412">
    <property type="entry name" value="HAD-like_sf"/>
</dbReference>
<evidence type="ECO:0000256" key="3">
    <source>
        <dbReference type="ARBA" id="ARBA00022475"/>
    </source>
</evidence>
<evidence type="ECO:0000259" key="16">
    <source>
        <dbReference type="PROSITE" id="PS50846"/>
    </source>
</evidence>
<evidence type="ECO:0000256" key="6">
    <source>
        <dbReference type="ARBA" id="ARBA00022692"/>
    </source>
</evidence>
<dbReference type="InterPro" id="IPR059000">
    <property type="entry name" value="ATPase_P-type_domA"/>
</dbReference>
<dbReference type="InterPro" id="IPR018303">
    <property type="entry name" value="ATPase_P-typ_P_site"/>
</dbReference>
<feature type="transmembrane region" description="Helical" evidence="15">
    <location>
        <begin position="344"/>
        <end position="369"/>
    </location>
</feature>
<dbReference type="Gene3D" id="2.70.150.10">
    <property type="entry name" value="Calcium-transporting ATPase, cytoplasmic transduction domain A"/>
    <property type="match status" value="1"/>
</dbReference>
<dbReference type="Pfam" id="PF00702">
    <property type="entry name" value="Hydrolase"/>
    <property type="match status" value="1"/>
</dbReference>
<dbReference type="Pfam" id="PF00403">
    <property type="entry name" value="HMA"/>
    <property type="match status" value="1"/>
</dbReference>
<dbReference type="GO" id="GO:0046872">
    <property type="term" value="F:metal ion binding"/>
    <property type="evidence" value="ECO:0007669"/>
    <property type="project" value="UniProtKB-KW"/>
</dbReference>
<dbReference type="GO" id="GO:0005524">
    <property type="term" value="F:ATP binding"/>
    <property type="evidence" value="ECO:0007669"/>
    <property type="project" value="UniProtKB-UniRule"/>
</dbReference>
<dbReference type="InterPro" id="IPR051014">
    <property type="entry name" value="Cation_Transport_ATPase_IB"/>
</dbReference>
<dbReference type="AlphaFoldDB" id="A0A9D1Z8B8"/>
<evidence type="ECO:0000256" key="4">
    <source>
        <dbReference type="ARBA" id="ARBA00022539"/>
    </source>
</evidence>
<feature type="domain" description="HMA" evidence="16">
    <location>
        <begin position="2"/>
        <end position="68"/>
    </location>
</feature>
<evidence type="ECO:0000256" key="13">
    <source>
        <dbReference type="ARBA" id="ARBA00039103"/>
    </source>
</evidence>
<dbReference type="InterPro" id="IPR017969">
    <property type="entry name" value="Heavy-metal-associated_CS"/>
</dbReference>
<dbReference type="EC" id="7.2.2.21" evidence="13"/>
<dbReference type="PRINTS" id="PR00119">
    <property type="entry name" value="CATATPASE"/>
</dbReference>
<dbReference type="Gene3D" id="3.40.50.1000">
    <property type="entry name" value="HAD superfamily/HAD-like"/>
    <property type="match status" value="1"/>
</dbReference>
<sequence>MHTKKLRLENLDCAACALALEKEIGKIDGIGSVSVDFMKQSMTLSYETEGALGNAIAAANRFENVKVADGNPRAERDLKKFLPDIVCIALAAVLLAIAFFLPEAPLAPRVASYVLYALAYLCVGWKVLWETVKNVAHGRIFDENFLMTIASVGAACLMQFSEAVLVMLLYSLGELLQGIAVGSSRKSIAGLMDLKSESATLIRNGEKVVVAPEEIKAGDLMLVKAGEKIAVDGVIVKGKTSLDTKSLSGESAYRDVAEGDEVLGGSINVSGVVEVRAQKEYSESTVAKILDLVENSAAGKAKSEKFITKFARIYTPTVCIAALVVAFVVPLFVGGSYVAALSDWVYRALSFLVISCPCALVISVPLSYFSGIGFAAKYGILLKGSTGLDSLAKTSIAAFDKTGTLTRGNFILSGVTGEEKELALQVAAALEKNSAHPLARAFDAVPTELIAEEVQEMPGLGLAGRIGGEQALAGNAKLMQKYSVSVGETPSAGTLVYVALGGKYLGCAEIGDEIKENAKDSLEKLKALGIRRTAMLTGDSRARAEHVAASVGIGEVYAELLPDQKLEIAARLRREGTLLYAGDGINDAPVLMEADIGVSMGGVGSDAAIEASDAVLMRDDLSLLPLAVRIAKRTRKIVIQNIVFAIAVKVAVMVLGLMNLVPLWLAVFADVGVMMLAVLNSFRTRFRFPEQRAKGVECRCGQCGHEHGRPDAGHKKEGR</sequence>
<keyword evidence="7 15" id="KW-0479">Metal-binding</keyword>
<evidence type="ECO:0000313" key="17">
    <source>
        <dbReference type="EMBL" id="HIY78756.1"/>
    </source>
</evidence>
<dbReference type="Gene3D" id="3.40.1110.10">
    <property type="entry name" value="Calcium-transporting ATPase, cytoplasmic domain N"/>
    <property type="match status" value="1"/>
</dbReference>
<dbReference type="SUPFAM" id="SSF55008">
    <property type="entry name" value="HMA, heavy metal-associated domain"/>
    <property type="match status" value="1"/>
</dbReference>
<keyword evidence="4" id="KW-0104">Cadmium</keyword>
<reference evidence="17" key="2">
    <citation type="submission" date="2021-04" db="EMBL/GenBank/DDBJ databases">
        <authorList>
            <person name="Gilroy R."/>
        </authorList>
    </citation>
    <scope>NUCLEOTIDE SEQUENCE</scope>
    <source>
        <strain evidence="17">CHK199-9574</strain>
    </source>
</reference>
<dbReference type="PROSITE" id="PS50846">
    <property type="entry name" value="HMA_2"/>
    <property type="match status" value="1"/>
</dbReference>
<dbReference type="Gene3D" id="3.30.70.100">
    <property type="match status" value="1"/>
</dbReference>
<dbReference type="GO" id="GO:0008551">
    <property type="term" value="F:P-type cadmium transporter activity"/>
    <property type="evidence" value="ECO:0007669"/>
    <property type="project" value="UniProtKB-EC"/>
</dbReference>
<dbReference type="NCBIfam" id="TIGR01494">
    <property type="entry name" value="ATPase_P-type"/>
    <property type="match status" value="1"/>
</dbReference>
<dbReference type="PRINTS" id="PR00941">
    <property type="entry name" value="CDATPASE"/>
</dbReference>
<dbReference type="PANTHER" id="PTHR48085:SF5">
    <property type="entry name" value="CADMIUM_ZINC-TRANSPORTING ATPASE HMA4-RELATED"/>
    <property type="match status" value="1"/>
</dbReference>
<comment type="subcellular location">
    <subcellularLocation>
        <location evidence="1">Cell membrane</location>
        <topology evidence="1">Multi-pass membrane protein</topology>
    </subcellularLocation>
</comment>
<dbReference type="InterPro" id="IPR027256">
    <property type="entry name" value="P-typ_ATPase_IB"/>
</dbReference>
<feature type="transmembrane region" description="Helical" evidence="15">
    <location>
        <begin position="663"/>
        <end position="682"/>
    </location>
</feature>
<dbReference type="Proteomes" id="UP000824135">
    <property type="component" value="Unassembled WGS sequence"/>
</dbReference>
<dbReference type="NCBIfam" id="TIGR01525">
    <property type="entry name" value="ATPase-IB_hvy"/>
    <property type="match status" value="1"/>
</dbReference>
<dbReference type="InterPro" id="IPR008250">
    <property type="entry name" value="ATPase_P-typ_transduc_dom_A_sf"/>
</dbReference>
<dbReference type="InterPro" id="IPR006121">
    <property type="entry name" value="HMA_dom"/>
</dbReference>
<feature type="transmembrane region" description="Helical" evidence="15">
    <location>
        <begin position="637"/>
        <end position="657"/>
    </location>
</feature>
<keyword evidence="6 15" id="KW-0812">Transmembrane</keyword>
<comment type="similarity">
    <text evidence="2 15">Belongs to the cation transport ATPase (P-type) (TC 3.A.3) family. Type IB subfamily.</text>
</comment>
<evidence type="ECO:0000256" key="11">
    <source>
        <dbReference type="ARBA" id="ARBA00022989"/>
    </source>
</evidence>
<dbReference type="GO" id="GO:0005886">
    <property type="term" value="C:plasma membrane"/>
    <property type="evidence" value="ECO:0007669"/>
    <property type="project" value="UniProtKB-SubCell"/>
</dbReference>
<name>A0A9D1Z8B8_9FIRM</name>
<dbReference type="Pfam" id="PF00122">
    <property type="entry name" value="E1-E2_ATPase"/>
    <property type="match status" value="1"/>
</dbReference>
<keyword evidence="3 15" id="KW-1003">Cell membrane</keyword>
<evidence type="ECO:0000256" key="10">
    <source>
        <dbReference type="ARBA" id="ARBA00022967"/>
    </source>
</evidence>
<evidence type="ECO:0000256" key="5">
    <source>
        <dbReference type="ARBA" id="ARBA00022553"/>
    </source>
</evidence>
<evidence type="ECO:0000256" key="9">
    <source>
        <dbReference type="ARBA" id="ARBA00022840"/>
    </source>
</evidence>
<keyword evidence="5" id="KW-0597">Phosphoprotein</keyword>
<evidence type="ECO:0000256" key="15">
    <source>
        <dbReference type="RuleBase" id="RU362081"/>
    </source>
</evidence>
<protein>
    <recommendedName>
        <fullName evidence="13">Cd(2+)-exporting ATPase</fullName>
        <ecNumber evidence="13">7.2.2.21</ecNumber>
    </recommendedName>
</protein>
<dbReference type="InterPro" id="IPR023299">
    <property type="entry name" value="ATPase_P-typ_cyto_dom_N"/>
</dbReference>
<dbReference type="SUPFAM" id="SSF81665">
    <property type="entry name" value="Calcium ATPase, transmembrane domain M"/>
    <property type="match status" value="1"/>
</dbReference>
<keyword evidence="11 15" id="KW-1133">Transmembrane helix</keyword>
<dbReference type="PANTHER" id="PTHR48085">
    <property type="entry name" value="CADMIUM/ZINC-TRANSPORTING ATPASE HMA2-RELATED"/>
    <property type="match status" value="1"/>
</dbReference>
<keyword evidence="8 15" id="KW-0547">Nucleotide-binding</keyword>
<dbReference type="NCBIfam" id="TIGR01512">
    <property type="entry name" value="ATPase-IB2_Cd"/>
    <property type="match status" value="1"/>
</dbReference>
<evidence type="ECO:0000313" key="18">
    <source>
        <dbReference type="Proteomes" id="UP000824135"/>
    </source>
</evidence>
<evidence type="ECO:0000256" key="8">
    <source>
        <dbReference type="ARBA" id="ARBA00022741"/>
    </source>
</evidence>
<feature type="transmembrane region" description="Helical" evidence="15">
    <location>
        <begin position="81"/>
        <end position="101"/>
    </location>
</feature>